<reference evidence="6" key="1">
    <citation type="journal article" date="2014" name="Genome Announc.">
        <title>Genome sequence of the yeast Cyberlindnera fabianii (Hansenula fabianii).</title>
        <authorList>
            <person name="Freel K.C."/>
            <person name="Sarilar V."/>
            <person name="Neuveglise C."/>
            <person name="Devillers H."/>
            <person name="Friedrich A."/>
            <person name="Schacherer J."/>
        </authorList>
    </citation>
    <scope>NUCLEOTIDE SEQUENCE</scope>
    <source>
        <strain evidence="6">YJS4271</strain>
    </source>
</reference>
<dbReference type="HAMAP" id="MF_02087">
    <property type="entry name" value="PLP_homeostasis"/>
    <property type="match status" value="1"/>
</dbReference>
<evidence type="ECO:0000256" key="3">
    <source>
        <dbReference type="PIRSR" id="PIRSR004848-1"/>
    </source>
</evidence>
<comment type="cofactor">
    <cofactor evidence="3">
        <name>pyridoxal 5'-phosphate</name>
        <dbReference type="ChEBI" id="CHEBI:597326"/>
    </cofactor>
</comment>
<name>A0A061AM51_CYBFA</name>
<dbReference type="EMBL" id="MPUK01000001">
    <property type="protein sequence ID" value="ONH69972.1"/>
    <property type="molecule type" value="Genomic_DNA"/>
</dbReference>
<evidence type="ECO:0000256" key="1">
    <source>
        <dbReference type="ARBA" id="ARBA00022898"/>
    </source>
</evidence>
<keyword evidence="1 2" id="KW-0663">Pyridoxal phosphate</keyword>
<dbReference type="PANTHER" id="PTHR10146:SF14">
    <property type="entry name" value="PYRIDOXAL PHOSPHATE HOMEOSTASIS PROTEIN"/>
    <property type="match status" value="1"/>
</dbReference>
<dbReference type="InterPro" id="IPR029066">
    <property type="entry name" value="PLP-binding_barrel"/>
</dbReference>
<feature type="modified residue" description="N6-(pyridoxal phosphate)lysine" evidence="2 3">
    <location>
        <position position="47"/>
    </location>
</feature>
<comment type="similarity">
    <text evidence="2 4">Belongs to the pyridoxal phosphate-binding protein YggS/PROSC family.</text>
</comment>
<dbReference type="PROSITE" id="PS01211">
    <property type="entry name" value="UPF0001"/>
    <property type="match status" value="1"/>
</dbReference>
<dbReference type="Proteomes" id="UP000189513">
    <property type="component" value="Unassembled WGS sequence"/>
</dbReference>
<dbReference type="VEuPathDB" id="FungiDB:BON22_0145"/>
<evidence type="ECO:0000256" key="2">
    <source>
        <dbReference type="HAMAP-Rule" id="MF_03225"/>
    </source>
</evidence>
<dbReference type="CDD" id="cd06822">
    <property type="entry name" value="PLPDE_III_YBL036c_euk"/>
    <property type="match status" value="1"/>
</dbReference>
<dbReference type="FunFam" id="3.20.20.10:FF:000007">
    <property type="entry name" value="Pyridoxal phosphate homeostasis protein"/>
    <property type="match status" value="1"/>
</dbReference>
<dbReference type="SUPFAM" id="SSF51419">
    <property type="entry name" value="PLP-binding barrel"/>
    <property type="match status" value="1"/>
</dbReference>
<keyword evidence="8" id="KW-1185">Reference proteome</keyword>
<evidence type="ECO:0000313" key="7">
    <source>
        <dbReference type="EMBL" id="ONH69972.1"/>
    </source>
</evidence>
<comment type="function">
    <text evidence="2">Pyridoxal 5'-phosphate (PLP)-binding protein, which may be involved in intracellular homeostatic regulation of pyridoxal 5'-phosphate (PLP), the active form of vitamin B6.</text>
</comment>
<dbReference type="PIRSF" id="PIRSF004848">
    <property type="entry name" value="YBL036c_PLPDEIII"/>
    <property type="match status" value="1"/>
</dbReference>
<gene>
    <name evidence="7" type="ORF">BON22_0145</name>
    <name evidence="6" type="ORF">CYFA0S_02e04390g</name>
</gene>
<evidence type="ECO:0000259" key="5">
    <source>
        <dbReference type="Pfam" id="PF01168"/>
    </source>
</evidence>
<dbReference type="STRING" id="36022.A0A061AM51"/>
<reference evidence="8" key="2">
    <citation type="journal article" date="2017" name="Genome Announc.">
        <title>Genome sequences of Cyberlindnera fabianii 65, Pichia kudriavzevii 129, and Saccharomyces cerevisiae 131 isolated from fermented masau fruits in Zimbabwe.</title>
        <authorList>
            <person name="van Rijswijck I.M.H."/>
            <person name="Derks M.F.L."/>
            <person name="Abee T."/>
            <person name="de Ridder D."/>
            <person name="Smid E.J."/>
        </authorList>
    </citation>
    <scope>NUCLEOTIDE SEQUENCE [LARGE SCALE GENOMIC DNA]</scope>
    <source>
        <strain evidence="8">65</strain>
    </source>
</reference>
<dbReference type="Gene3D" id="3.20.20.10">
    <property type="entry name" value="Alanine racemase"/>
    <property type="match status" value="1"/>
</dbReference>
<organism evidence="6">
    <name type="scientific">Cyberlindnera fabianii</name>
    <name type="common">Yeast</name>
    <name type="synonym">Hansenula fabianii</name>
    <dbReference type="NCBI Taxonomy" id="36022"/>
    <lineage>
        <taxon>Eukaryota</taxon>
        <taxon>Fungi</taxon>
        <taxon>Dikarya</taxon>
        <taxon>Ascomycota</taxon>
        <taxon>Saccharomycotina</taxon>
        <taxon>Saccharomycetes</taxon>
        <taxon>Phaffomycetales</taxon>
        <taxon>Phaffomycetaceae</taxon>
        <taxon>Cyberlindnera</taxon>
    </lineage>
</organism>
<dbReference type="InterPro" id="IPR001608">
    <property type="entry name" value="Ala_racemase_N"/>
</dbReference>
<dbReference type="Pfam" id="PF01168">
    <property type="entry name" value="Ala_racemase_N"/>
    <property type="match status" value="1"/>
</dbReference>
<dbReference type="PANTHER" id="PTHR10146">
    <property type="entry name" value="PROLINE SYNTHETASE CO-TRANSCRIBED BACTERIAL HOMOLOG PROTEIN"/>
    <property type="match status" value="1"/>
</dbReference>
<protein>
    <recommendedName>
        <fullName evidence="2">Pyridoxal phosphate homeostasis protein</fullName>
        <shortName evidence="2">PLP homeostasis protein</shortName>
    </recommendedName>
</protein>
<accession>A0A061AM51</accession>
<dbReference type="OMA" id="PLEWHMI"/>
<reference evidence="7" key="3">
    <citation type="submission" date="2017-01" db="EMBL/GenBank/DDBJ databases">
        <authorList>
            <person name="Mah S.A."/>
            <person name="Swanson W.J."/>
            <person name="Moy G.W."/>
            <person name="Vacquier V.D."/>
        </authorList>
    </citation>
    <scope>NUCLEOTIDE SEQUENCE [LARGE SCALE GENOMIC DNA]</scope>
    <source>
        <strain evidence="7">65</strain>
    </source>
</reference>
<evidence type="ECO:0000313" key="8">
    <source>
        <dbReference type="Proteomes" id="UP000189513"/>
    </source>
</evidence>
<proteinExistence type="inferred from homology"/>
<evidence type="ECO:0000313" key="6">
    <source>
        <dbReference type="EMBL" id="CDR38673.1"/>
    </source>
</evidence>
<dbReference type="InterPro" id="IPR011078">
    <property type="entry name" value="PyrdxlP_homeostasis"/>
</dbReference>
<dbReference type="EMBL" id="LK052887">
    <property type="protein sequence ID" value="CDR38673.1"/>
    <property type="molecule type" value="Genomic_DNA"/>
</dbReference>
<sequence length="248" mass="27734">MSLEPYTSERQAELISNYNRVLGDVQTTERARPQSLTHPVRLLAVSKLKPASDIQALYDHGVRDFGENYVQEMIAKAAVLPKDIRWHFIGGLQTNKCKDLATNIENLYAVQTIDSLKKAKKLNDTREGHGPKINVFLQINTSREEQKSGILPEAKDEIKAIVEYLSKDATNVQLAGLMTIGSFEKSHSTGENPEFKTLFDLKTEIDNEFGTKLELSMGMSADYIEAINQGTSYVRVGTDIFGSRPPKK</sequence>
<evidence type="ECO:0000256" key="4">
    <source>
        <dbReference type="RuleBase" id="RU004514"/>
    </source>
</evidence>
<feature type="domain" description="Alanine racemase N-terminal" evidence="5">
    <location>
        <begin position="38"/>
        <end position="245"/>
    </location>
</feature>
<dbReference type="NCBIfam" id="TIGR00044">
    <property type="entry name" value="YggS family pyridoxal phosphate-dependent enzyme"/>
    <property type="match status" value="1"/>
</dbReference>
<dbReference type="OrthoDB" id="10264196at2759"/>
<dbReference type="GO" id="GO:0030170">
    <property type="term" value="F:pyridoxal phosphate binding"/>
    <property type="evidence" value="ECO:0007669"/>
    <property type="project" value="UniProtKB-UniRule"/>
</dbReference>
<dbReference type="AlphaFoldDB" id="A0A061AM51"/>